<sequence>MSPGSDSPMRAALAQCRRHFAAAAVFSALLNLLYLAPTLYMLQVYDRVVPTRGGQTLLFLTLVLLFALLTLALLDRTRTRLLTRAGVALDAAVAPHLLDATLGRPEAPEARQALRDFDQFRATLTGPAMLALFDAPWLPFYILVCFVVHPWIGAVALLGGIALPLIALANERATRPRLDQAQAIAARTYAAQDAALSSAEAVRALGMRRALVARQQRERDAMLVAQTEAGLAGGSYLTATKFTRLALQSLALGLGALLAIDDMISAGAIFAASFLIARALAPIEQLVATWRSIAQARSSYARLDTMLGQAHAQPSPTTLPPPRGALAVEGVTVLAPGGDRAVLTNISVSILPGEVVAVVGASGAGKSTLARLLVGAIRPDRGIVRLDGADLADWDPERLARHLGYLPQDTALFAGTVAQNIARFAGDLGEDRATIDAAVIAAADAVGARDLIQRLPHGFDHRLSLGGRGVSAGQAQRIALARALYGDPALLVLDEPNAHLDSDGDAALVAALTRARQAGRTVVVVSHKLSILPAVDKLLVLRDGRVDLYGPRDEILPRITPPKLRATPAPPAIHG</sequence>
<dbReference type="GO" id="GO:0016887">
    <property type="term" value="F:ATP hydrolysis activity"/>
    <property type="evidence" value="ECO:0007669"/>
    <property type="project" value="InterPro"/>
</dbReference>
<dbReference type="InterPro" id="IPR011527">
    <property type="entry name" value="ABC1_TM_dom"/>
</dbReference>
<dbReference type="GO" id="GO:0005524">
    <property type="term" value="F:ATP binding"/>
    <property type="evidence" value="ECO:0007669"/>
    <property type="project" value="UniProtKB-KW"/>
</dbReference>
<evidence type="ECO:0000256" key="4">
    <source>
        <dbReference type="ARBA" id="ARBA00022840"/>
    </source>
</evidence>
<dbReference type="Gene3D" id="3.40.50.300">
    <property type="entry name" value="P-loop containing nucleotide triphosphate hydrolases"/>
    <property type="match status" value="1"/>
</dbReference>
<dbReference type="PROSITE" id="PS50929">
    <property type="entry name" value="ABC_TM1F"/>
    <property type="match status" value="1"/>
</dbReference>
<dbReference type="EMBL" id="FNBI01000003">
    <property type="protein sequence ID" value="SDF48422.1"/>
    <property type="molecule type" value="Genomic_DNA"/>
</dbReference>
<dbReference type="InterPro" id="IPR003439">
    <property type="entry name" value="ABC_transporter-like_ATP-bd"/>
</dbReference>
<dbReference type="Gene3D" id="1.20.1560.10">
    <property type="entry name" value="ABC transporter type 1, transmembrane domain"/>
    <property type="match status" value="1"/>
</dbReference>
<keyword evidence="2" id="KW-0812">Transmembrane</keyword>
<dbReference type="PANTHER" id="PTHR24221:SF248">
    <property type="entry name" value="ABC TRANSPORTER TRANSMEMBRANE REGION"/>
    <property type="match status" value="1"/>
</dbReference>
<gene>
    <name evidence="7" type="ORF">SAMN05216557_103481</name>
</gene>
<dbReference type="InterPro" id="IPR027417">
    <property type="entry name" value="P-loop_NTPase"/>
</dbReference>
<evidence type="ECO:0000313" key="7">
    <source>
        <dbReference type="EMBL" id="SDF48422.1"/>
    </source>
</evidence>
<evidence type="ECO:0000256" key="6">
    <source>
        <dbReference type="ARBA" id="ARBA00023136"/>
    </source>
</evidence>
<keyword evidence="3" id="KW-0547">Nucleotide-binding</keyword>
<proteinExistence type="predicted"/>
<evidence type="ECO:0000313" key="8">
    <source>
        <dbReference type="Proteomes" id="UP000323502"/>
    </source>
</evidence>
<protein>
    <submittedName>
        <fullName evidence="7">ATP-binding cassette, subfamily C</fullName>
    </submittedName>
</protein>
<dbReference type="SUPFAM" id="SSF52540">
    <property type="entry name" value="P-loop containing nucleoside triphosphate hydrolases"/>
    <property type="match status" value="1"/>
</dbReference>
<dbReference type="Pfam" id="PF00005">
    <property type="entry name" value="ABC_tran"/>
    <property type="match status" value="1"/>
</dbReference>
<comment type="subcellular location">
    <subcellularLocation>
        <location evidence="1">Cell membrane</location>
        <topology evidence="1">Multi-pass membrane protein</topology>
    </subcellularLocation>
</comment>
<evidence type="ECO:0000256" key="2">
    <source>
        <dbReference type="ARBA" id="ARBA00022692"/>
    </source>
</evidence>
<dbReference type="PROSITE" id="PS00211">
    <property type="entry name" value="ABC_TRANSPORTER_1"/>
    <property type="match status" value="1"/>
</dbReference>
<dbReference type="PROSITE" id="PS50893">
    <property type="entry name" value="ABC_TRANSPORTER_2"/>
    <property type="match status" value="1"/>
</dbReference>
<accession>A0A1G7LFS7</accession>
<dbReference type="InterPro" id="IPR003593">
    <property type="entry name" value="AAA+_ATPase"/>
</dbReference>
<evidence type="ECO:0000256" key="5">
    <source>
        <dbReference type="ARBA" id="ARBA00022989"/>
    </source>
</evidence>
<dbReference type="SUPFAM" id="SSF90123">
    <property type="entry name" value="ABC transporter transmembrane region"/>
    <property type="match status" value="1"/>
</dbReference>
<keyword evidence="8" id="KW-1185">Reference proteome</keyword>
<dbReference type="InterPro" id="IPR017871">
    <property type="entry name" value="ABC_transporter-like_CS"/>
</dbReference>
<dbReference type="GO" id="GO:0034040">
    <property type="term" value="F:ATPase-coupled lipid transmembrane transporter activity"/>
    <property type="evidence" value="ECO:0007669"/>
    <property type="project" value="TreeGrafter"/>
</dbReference>
<evidence type="ECO:0000256" key="3">
    <source>
        <dbReference type="ARBA" id="ARBA00022741"/>
    </source>
</evidence>
<dbReference type="GO" id="GO:0005886">
    <property type="term" value="C:plasma membrane"/>
    <property type="evidence" value="ECO:0007669"/>
    <property type="project" value="UniProtKB-SubCell"/>
</dbReference>
<evidence type="ECO:0000256" key="1">
    <source>
        <dbReference type="ARBA" id="ARBA00004651"/>
    </source>
</evidence>
<dbReference type="InterPro" id="IPR036640">
    <property type="entry name" value="ABC1_TM_sf"/>
</dbReference>
<dbReference type="PANTHER" id="PTHR24221">
    <property type="entry name" value="ATP-BINDING CASSETTE SUB-FAMILY B"/>
    <property type="match status" value="1"/>
</dbReference>
<dbReference type="AlphaFoldDB" id="A0A1G7LFS7"/>
<name>A0A1G7LFS7_9SPHN</name>
<dbReference type="InterPro" id="IPR010128">
    <property type="entry name" value="ATPase_T1SS_PrtD-like"/>
</dbReference>
<dbReference type="SMART" id="SM00382">
    <property type="entry name" value="AAA"/>
    <property type="match status" value="1"/>
</dbReference>
<dbReference type="GO" id="GO:0030256">
    <property type="term" value="C:type I protein secretion system complex"/>
    <property type="evidence" value="ECO:0007669"/>
    <property type="project" value="InterPro"/>
</dbReference>
<dbReference type="Proteomes" id="UP000323502">
    <property type="component" value="Unassembled WGS sequence"/>
</dbReference>
<dbReference type="GO" id="GO:0140359">
    <property type="term" value="F:ABC-type transporter activity"/>
    <property type="evidence" value="ECO:0007669"/>
    <property type="project" value="InterPro"/>
</dbReference>
<keyword evidence="5" id="KW-1133">Transmembrane helix</keyword>
<dbReference type="NCBIfam" id="TIGR01842">
    <property type="entry name" value="type_I_sec_PrtD"/>
    <property type="match status" value="1"/>
</dbReference>
<reference evidence="7 8" key="1">
    <citation type="submission" date="2016-10" db="EMBL/GenBank/DDBJ databases">
        <authorList>
            <person name="Varghese N."/>
            <person name="Submissions S."/>
        </authorList>
    </citation>
    <scope>NUCLEOTIDE SEQUENCE [LARGE SCALE GENOMIC DNA]</scope>
    <source>
        <strain evidence="7 8">S7-754</strain>
    </source>
</reference>
<keyword evidence="4 7" id="KW-0067">ATP-binding</keyword>
<dbReference type="GO" id="GO:0030253">
    <property type="term" value="P:protein secretion by the type I secretion system"/>
    <property type="evidence" value="ECO:0007669"/>
    <property type="project" value="InterPro"/>
</dbReference>
<organism evidence="7 8">
    <name type="scientific">Sphingomonas carotinifaciens</name>
    <dbReference type="NCBI Taxonomy" id="1166323"/>
    <lineage>
        <taxon>Bacteria</taxon>
        <taxon>Pseudomonadati</taxon>
        <taxon>Pseudomonadota</taxon>
        <taxon>Alphaproteobacteria</taxon>
        <taxon>Sphingomonadales</taxon>
        <taxon>Sphingomonadaceae</taxon>
        <taxon>Sphingomonas</taxon>
    </lineage>
</organism>
<keyword evidence="6" id="KW-0472">Membrane</keyword>
<dbReference type="InterPro" id="IPR039421">
    <property type="entry name" value="Type_1_exporter"/>
</dbReference>